<organism evidence="2 3">
    <name type="scientific">Tanacetum coccineum</name>
    <dbReference type="NCBI Taxonomy" id="301880"/>
    <lineage>
        <taxon>Eukaryota</taxon>
        <taxon>Viridiplantae</taxon>
        <taxon>Streptophyta</taxon>
        <taxon>Embryophyta</taxon>
        <taxon>Tracheophyta</taxon>
        <taxon>Spermatophyta</taxon>
        <taxon>Magnoliopsida</taxon>
        <taxon>eudicotyledons</taxon>
        <taxon>Gunneridae</taxon>
        <taxon>Pentapetalae</taxon>
        <taxon>asterids</taxon>
        <taxon>campanulids</taxon>
        <taxon>Asterales</taxon>
        <taxon>Asteraceae</taxon>
        <taxon>Asteroideae</taxon>
        <taxon>Anthemideae</taxon>
        <taxon>Anthemidinae</taxon>
        <taxon>Tanacetum</taxon>
    </lineage>
</organism>
<name>A0ABQ4YGB1_9ASTR</name>
<evidence type="ECO:0000313" key="3">
    <source>
        <dbReference type="Proteomes" id="UP001151760"/>
    </source>
</evidence>
<dbReference type="InterPro" id="IPR043502">
    <property type="entry name" value="DNA/RNA_pol_sf"/>
</dbReference>
<protein>
    <submittedName>
        <fullName evidence="2">LINE-1 retrotransposable element ORF2 protein</fullName>
    </submittedName>
</protein>
<reference evidence="2" key="1">
    <citation type="journal article" date="2022" name="Int. J. Mol. Sci.">
        <title>Draft Genome of Tanacetum Coccineum: Genomic Comparison of Closely Related Tanacetum-Family Plants.</title>
        <authorList>
            <person name="Yamashiro T."/>
            <person name="Shiraishi A."/>
            <person name="Nakayama K."/>
            <person name="Satake H."/>
        </authorList>
    </citation>
    <scope>NUCLEOTIDE SEQUENCE</scope>
</reference>
<dbReference type="PANTHER" id="PTHR33116">
    <property type="entry name" value="REVERSE TRANSCRIPTASE ZINC-BINDING DOMAIN-CONTAINING PROTEIN-RELATED-RELATED"/>
    <property type="match status" value="1"/>
</dbReference>
<dbReference type="EMBL" id="BQNB010010362">
    <property type="protein sequence ID" value="GJS76253.1"/>
    <property type="molecule type" value="Genomic_DNA"/>
</dbReference>
<evidence type="ECO:0000313" key="2">
    <source>
        <dbReference type="EMBL" id="GJS76253.1"/>
    </source>
</evidence>
<accession>A0ABQ4YGB1</accession>
<keyword evidence="3" id="KW-1185">Reference proteome</keyword>
<gene>
    <name evidence="2" type="ORF">Tco_0726134</name>
</gene>
<dbReference type="InterPro" id="IPR000477">
    <property type="entry name" value="RT_dom"/>
</dbReference>
<sequence length="215" mass="23947">MGRGLRQGDPLSPLLFTLVTEVMSRMLSPSLNRGVLQGVRLDDSYSINHSQFADDTILFLYPSTGEINKVGVLVDLFSQMSGLKVSLSKTALYGINIDQTQLQQYAQLMGCCVGNFPFEYLGVPIGINLRRISAWKKVIDRFKIKLTGWRGMCLLIAGGSSRKKKLHLVAWNIVCKLKELGGLGVVPLRLKNFALLASWWAKFNGNKSSLWKLVI</sequence>
<comment type="caution">
    <text evidence="2">The sequence shown here is derived from an EMBL/GenBank/DDBJ whole genome shotgun (WGS) entry which is preliminary data.</text>
</comment>
<reference evidence="2" key="2">
    <citation type="submission" date="2022-01" db="EMBL/GenBank/DDBJ databases">
        <authorList>
            <person name="Yamashiro T."/>
            <person name="Shiraishi A."/>
            <person name="Satake H."/>
            <person name="Nakayama K."/>
        </authorList>
    </citation>
    <scope>NUCLEOTIDE SEQUENCE</scope>
</reference>
<dbReference type="PANTHER" id="PTHR33116:SF78">
    <property type="entry name" value="OS12G0587133 PROTEIN"/>
    <property type="match status" value="1"/>
</dbReference>
<dbReference type="Pfam" id="PF00078">
    <property type="entry name" value="RVT_1"/>
    <property type="match status" value="1"/>
</dbReference>
<evidence type="ECO:0000259" key="1">
    <source>
        <dbReference type="PROSITE" id="PS50878"/>
    </source>
</evidence>
<proteinExistence type="predicted"/>
<dbReference type="Proteomes" id="UP001151760">
    <property type="component" value="Unassembled WGS sequence"/>
</dbReference>
<feature type="domain" description="Reverse transcriptase" evidence="1">
    <location>
        <begin position="1"/>
        <end position="125"/>
    </location>
</feature>
<dbReference type="SUPFAM" id="SSF56672">
    <property type="entry name" value="DNA/RNA polymerases"/>
    <property type="match status" value="1"/>
</dbReference>
<dbReference type="PROSITE" id="PS50878">
    <property type="entry name" value="RT_POL"/>
    <property type="match status" value="1"/>
</dbReference>